<dbReference type="Proteomes" id="UP000028703">
    <property type="component" value="Unassembled WGS sequence"/>
</dbReference>
<dbReference type="STRING" id="421531.IX38_04945"/>
<feature type="transmembrane region" description="Helical" evidence="1">
    <location>
        <begin position="149"/>
        <end position="169"/>
    </location>
</feature>
<keyword evidence="1" id="KW-1133">Transmembrane helix</keyword>
<proteinExistence type="predicted"/>
<protein>
    <submittedName>
        <fullName evidence="2">Uncharacterized protein</fullName>
    </submittedName>
</protein>
<feature type="transmembrane region" description="Helical" evidence="1">
    <location>
        <begin position="176"/>
        <end position="197"/>
    </location>
</feature>
<comment type="caution">
    <text evidence="2">The sequence shown here is derived from an EMBL/GenBank/DDBJ whole genome shotgun (WGS) entry which is preliminary data.</text>
</comment>
<evidence type="ECO:0000313" key="3">
    <source>
        <dbReference type="Proteomes" id="UP000028703"/>
    </source>
</evidence>
<dbReference type="AlphaFoldDB" id="A0A085ZWG7"/>
<evidence type="ECO:0000313" key="2">
    <source>
        <dbReference type="EMBL" id="KFF08781.1"/>
    </source>
</evidence>
<dbReference type="EMBL" id="JPRO01000002">
    <property type="protein sequence ID" value="KFF08781.1"/>
    <property type="molecule type" value="Genomic_DNA"/>
</dbReference>
<sequence length="209" mass="23614">MLNELIERYSQYSDTELMEVYLNKSGYTNDARKALDIVIEKKGGIKSLTDRYDRIAEKEMEKARINNDATQLYQKGMTKNDINQRLTSEILSPDEIQQIIETTSAEIEVIKKDLEIKPSTIAGSILGGIIGGTLGGILWGLQIIYSGHIFYIFTIGLGIISYGVIKFFTKQSKSNIVVFIITILSVIYALILGFYIYRLFGYHGPDKYS</sequence>
<evidence type="ECO:0000256" key="1">
    <source>
        <dbReference type="SAM" id="Phobius"/>
    </source>
</evidence>
<keyword evidence="1" id="KW-0472">Membrane</keyword>
<feature type="transmembrane region" description="Helical" evidence="1">
    <location>
        <begin position="121"/>
        <end position="143"/>
    </location>
</feature>
<organism evidence="2 3">
    <name type="scientific">Chryseobacterium luteum</name>
    <dbReference type="NCBI Taxonomy" id="421531"/>
    <lineage>
        <taxon>Bacteria</taxon>
        <taxon>Pseudomonadati</taxon>
        <taxon>Bacteroidota</taxon>
        <taxon>Flavobacteriia</taxon>
        <taxon>Flavobacteriales</taxon>
        <taxon>Weeksellaceae</taxon>
        <taxon>Chryseobacterium group</taxon>
        <taxon>Chryseobacterium</taxon>
    </lineage>
</organism>
<name>A0A085ZWG7_9FLAO</name>
<dbReference type="OrthoDB" id="1255872at2"/>
<keyword evidence="3" id="KW-1185">Reference proteome</keyword>
<dbReference type="RefSeq" id="WP_034702284.1">
    <property type="nucleotide sequence ID" value="NZ_JPRO01000002.1"/>
</dbReference>
<gene>
    <name evidence="2" type="ORF">IX38_04945</name>
</gene>
<reference evidence="2 3" key="1">
    <citation type="submission" date="2014-07" db="EMBL/GenBank/DDBJ databases">
        <title>Genome of Chryseobacterium luteum DSM 18605.</title>
        <authorList>
            <person name="Stropko S.J."/>
            <person name="Pipes S.E."/>
            <person name="Newman J.D."/>
        </authorList>
    </citation>
    <scope>NUCLEOTIDE SEQUENCE [LARGE SCALE GENOMIC DNA]</scope>
    <source>
        <strain evidence="2 3">DSM 18605</strain>
    </source>
</reference>
<keyword evidence="1" id="KW-0812">Transmembrane</keyword>
<accession>A0A085ZWG7</accession>